<dbReference type="Proteomes" id="UP001208888">
    <property type="component" value="Unassembled WGS sequence"/>
</dbReference>
<dbReference type="EMBL" id="JANFVX010000002">
    <property type="protein sequence ID" value="MCW0342541.1"/>
    <property type="molecule type" value="Genomic_DNA"/>
</dbReference>
<dbReference type="AlphaFoldDB" id="A0AAJ1CWT2"/>
<accession>A0AAJ1CWT2</accession>
<comment type="caution">
    <text evidence="1">The sequence shown here is derived from an EMBL/GenBank/DDBJ whole genome shotgun (WGS) entry which is preliminary data.</text>
</comment>
<name>A0AAJ1CWT2_PANAN</name>
<gene>
    <name evidence="1" type="ORF">NB703_000634</name>
</gene>
<reference evidence="1" key="1">
    <citation type="submission" date="2022-06" db="EMBL/GenBank/DDBJ databases">
        <title>Dynamics of rice microbiomes reveals core vertical transmitted seed endophytes.</title>
        <authorList>
            <person name="Liao K."/>
            <person name="Zhang X."/>
        </authorList>
    </citation>
    <scope>NUCLEOTIDE SEQUENCE</scope>
    <source>
        <strain evidence="1">JT1-17</strain>
    </source>
</reference>
<evidence type="ECO:0000313" key="1">
    <source>
        <dbReference type="EMBL" id="MCW0342541.1"/>
    </source>
</evidence>
<organism evidence="1 2">
    <name type="scientific">Pantoea ananas</name>
    <name type="common">Erwinia uredovora</name>
    <dbReference type="NCBI Taxonomy" id="553"/>
    <lineage>
        <taxon>Bacteria</taxon>
        <taxon>Pseudomonadati</taxon>
        <taxon>Pseudomonadota</taxon>
        <taxon>Gammaproteobacteria</taxon>
        <taxon>Enterobacterales</taxon>
        <taxon>Erwiniaceae</taxon>
        <taxon>Pantoea</taxon>
    </lineage>
</organism>
<evidence type="ECO:0000313" key="2">
    <source>
        <dbReference type="Proteomes" id="UP001208888"/>
    </source>
</evidence>
<proteinExistence type="predicted"/>
<sequence length="324" mass="37093">MEITPWEGCDLTVAAAIKVFVEHSSPYSTFSRRYPILRLIQEVIDPAVAAYKNSLPLSHMDYISGAGMGFSELLKNVGFNVVERAQRLLLRHFILTVDSQNYLDKCFIATIESLIELVSECASKRPKKSSPAKGVTINSQRKLGFCEFCGNQTEFSKFISEISECIASDNEFLFHEKLVFSHRYCSNHRPRFTNGQWNPLYRQGKRSLEQFNQELLRLRRQCAKPNKANANSGNGLVDYYFLKWMLGKNLTPVDIVELRNIARFMTDSKLSDTKKKILALIHQGFNQSEVAQILTNNYNLPVTRQAVSKTLTSLRKEFYIHTDV</sequence>
<protein>
    <submittedName>
        <fullName evidence="1">Uncharacterized protein</fullName>
    </submittedName>
</protein>